<protein>
    <submittedName>
        <fullName evidence="2">Uncharacterized protein</fullName>
    </submittedName>
</protein>
<evidence type="ECO:0000313" key="3">
    <source>
        <dbReference type="Proteomes" id="UP001454036"/>
    </source>
</evidence>
<name>A0AAV3R6K3_LITER</name>
<dbReference type="EMBL" id="BAABME010007318">
    <property type="protein sequence ID" value="GAA0170612.1"/>
    <property type="molecule type" value="Genomic_DNA"/>
</dbReference>
<evidence type="ECO:0000313" key="2">
    <source>
        <dbReference type="EMBL" id="GAA0170612.1"/>
    </source>
</evidence>
<feature type="region of interest" description="Disordered" evidence="1">
    <location>
        <begin position="23"/>
        <end position="45"/>
    </location>
</feature>
<keyword evidence="3" id="KW-1185">Reference proteome</keyword>
<evidence type="ECO:0000256" key="1">
    <source>
        <dbReference type="SAM" id="MobiDB-lite"/>
    </source>
</evidence>
<proteinExistence type="predicted"/>
<dbReference type="Proteomes" id="UP001454036">
    <property type="component" value="Unassembled WGS sequence"/>
</dbReference>
<dbReference type="AlphaFoldDB" id="A0AAV3R6K3"/>
<accession>A0AAV3R6K3</accession>
<feature type="region of interest" description="Disordered" evidence="1">
    <location>
        <begin position="66"/>
        <end position="85"/>
    </location>
</feature>
<comment type="caution">
    <text evidence="2">The sequence shown here is derived from an EMBL/GenBank/DDBJ whole genome shotgun (WGS) entry which is preliminary data.</text>
</comment>
<reference evidence="2 3" key="1">
    <citation type="submission" date="2024-01" db="EMBL/GenBank/DDBJ databases">
        <title>The complete chloroplast genome sequence of Lithospermum erythrorhizon: insights into the phylogenetic relationship among Boraginaceae species and the maternal lineages of purple gromwells.</title>
        <authorList>
            <person name="Okada T."/>
            <person name="Watanabe K."/>
        </authorList>
    </citation>
    <scope>NUCLEOTIDE SEQUENCE [LARGE SCALE GENOMIC DNA]</scope>
</reference>
<organism evidence="2 3">
    <name type="scientific">Lithospermum erythrorhizon</name>
    <name type="common">Purple gromwell</name>
    <name type="synonym">Lithospermum officinale var. erythrorhizon</name>
    <dbReference type="NCBI Taxonomy" id="34254"/>
    <lineage>
        <taxon>Eukaryota</taxon>
        <taxon>Viridiplantae</taxon>
        <taxon>Streptophyta</taxon>
        <taxon>Embryophyta</taxon>
        <taxon>Tracheophyta</taxon>
        <taxon>Spermatophyta</taxon>
        <taxon>Magnoliopsida</taxon>
        <taxon>eudicotyledons</taxon>
        <taxon>Gunneridae</taxon>
        <taxon>Pentapetalae</taxon>
        <taxon>asterids</taxon>
        <taxon>lamiids</taxon>
        <taxon>Boraginales</taxon>
        <taxon>Boraginaceae</taxon>
        <taxon>Boraginoideae</taxon>
        <taxon>Lithospermeae</taxon>
        <taxon>Lithospermum</taxon>
    </lineage>
</organism>
<sequence length="85" mass="9832">MDPVMINVHGDVPLQMFTRFPKDDRHVGANEKNNSTPDVDEGDQEGGWTLICRKKRLIPIKTRQTLPREKKARRKEKTAEKILHA</sequence>
<gene>
    <name evidence="2" type="ORF">LIER_24836</name>
</gene>